<comment type="caution">
    <text evidence="3">The sequence shown here is derived from an EMBL/GenBank/DDBJ whole genome shotgun (WGS) entry which is preliminary data.</text>
</comment>
<keyword evidence="4" id="KW-1185">Reference proteome</keyword>
<sequence length="444" mass="48852">MACTRRTKTLVSTCVILSGMTNIVCLLYVGWVTNYIANIYIKVPMPLPDRKFEGDKRGDTLRIIERLDRLENVVNQHIQETPGRGEDSQGDSSFSDSSLFAHWGQDLTPENRRVALKMFQYYGYNSYLSDRLSLDRPIPDLRPDGCRNISYPFNLPQRGIQLTPPESFSQLPGETGDIESEWTMFSASIVNAAAQSCGRKVSGACRGGNPRTGGVDTGSQAYRSSCVAEAKTRDWESSGRPWRRTIGRPQRNSGKPSDASGGGKQCFTNTVYSAGGELLTSTGERDHTPQPPREGLLQGAGEETSTDSRTSDSRGAVWFSSRPWNTGPALHSPSGARGSWEFAQPVHMCFVDLEKAFDRSLVVSCGECSESMGSGPFAQGSPVPVQPEQELCSHCRQISRRSQGPEEVRFGDHRISSLLFADDVVLMAPSNQDCNMHWDGCSRV</sequence>
<dbReference type="Proteomes" id="UP001460270">
    <property type="component" value="Unassembled WGS sequence"/>
</dbReference>
<organism evidence="3 4">
    <name type="scientific">Mugilogobius chulae</name>
    <name type="common">yellowstripe goby</name>
    <dbReference type="NCBI Taxonomy" id="88201"/>
    <lineage>
        <taxon>Eukaryota</taxon>
        <taxon>Metazoa</taxon>
        <taxon>Chordata</taxon>
        <taxon>Craniata</taxon>
        <taxon>Vertebrata</taxon>
        <taxon>Euteleostomi</taxon>
        <taxon>Actinopterygii</taxon>
        <taxon>Neopterygii</taxon>
        <taxon>Teleostei</taxon>
        <taxon>Neoteleostei</taxon>
        <taxon>Acanthomorphata</taxon>
        <taxon>Gobiaria</taxon>
        <taxon>Gobiiformes</taxon>
        <taxon>Gobioidei</taxon>
        <taxon>Gobiidae</taxon>
        <taxon>Gobionellinae</taxon>
        <taxon>Mugilogobius</taxon>
    </lineage>
</organism>
<dbReference type="EMBL" id="JBBPFD010000009">
    <property type="protein sequence ID" value="KAK7913335.1"/>
    <property type="molecule type" value="Genomic_DNA"/>
</dbReference>
<keyword evidence="2" id="KW-0472">Membrane</keyword>
<accession>A0AAW0P9E4</accession>
<dbReference type="Gene3D" id="3.90.550.10">
    <property type="entry name" value="Spore Coat Polysaccharide Biosynthesis Protein SpsA, Chain A"/>
    <property type="match status" value="1"/>
</dbReference>
<feature type="region of interest" description="Disordered" evidence="1">
    <location>
        <begin position="227"/>
        <end position="266"/>
    </location>
</feature>
<evidence type="ECO:0000256" key="1">
    <source>
        <dbReference type="SAM" id="MobiDB-lite"/>
    </source>
</evidence>
<evidence type="ECO:0000256" key="2">
    <source>
        <dbReference type="SAM" id="Phobius"/>
    </source>
</evidence>
<proteinExistence type="predicted"/>
<keyword evidence="2" id="KW-0812">Transmembrane</keyword>
<feature type="region of interest" description="Disordered" evidence="1">
    <location>
        <begin position="279"/>
        <end position="319"/>
    </location>
</feature>
<evidence type="ECO:0000313" key="4">
    <source>
        <dbReference type="Proteomes" id="UP001460270"/>
    </source>
</evidence>
<evidence type="ECO:0008006" key="5">
    <source>
        <dbReference type="Google" id="ProtNLM"/>
    </source>
</evidence>
<dbReference type="AlphaFoldDB" id="A0AAW0P9E4"/>
<feature type="transmembrane region" description="Helical" evidence="2">
    <location>
        <begin position="9"/>
        <end position="31"/>
    </location>
</feature>
<name>A0AAW0P9E4_9GOBI</name>
<evidence type="ECO:0000313" key="3">
    <source>
        <dbReference type="EMBL" id="KAK7913335.1"/>
    </source>
</evidence>
<keyword evidence="2" id="KW-1133">Transmembrane helix</keyword>
<gene>
    <name evidence="3" type="ORF">WMY93_013546</name>
</gene>
<reference evidence="4" key="1">
    <citation type="submission" date="2024-04" db="EMBL/GenBank/DDBJ databases">
        <title>Salinicola lusitanus LLJ914,a marine bacterium isolated from the Okinawa Trough.</title>
        <authorList>
            <person name="Li J."/>
        </authorList>
    </citation>
    <scope>NUCLEOTIDE SEQUENCE [LARGE SCALE GENOMIC DNA]</scope>
</reference>
<protein>
    <recommendedName>
        <fullName evidence="5">Polypeptide N-acetylgalactosaminyltransferase 18</fullName>
    </recommendedName>
</protein>
<dbReference type="InterPro" id="IPR029044">
    <property type="entry name" value="Nucleotide-diphossugar_trans"/>
</dbReference>